<dbReference type="InterPro" id="IPR021309">
    <property type="entry name" value="YgaP-like_TM"/>
</dbReference>
<dbReference type="OrthoDB" id="9797595at2"/>
<evidence type="ECO:0000256" key="1">
    <source>
        <dbReference type="ARBA" id="ARBA00008918"/>
    </source>
</evidence>
<evidence type="ECO:0000313" key="5">
    <source>
        <dbReference type="EMBL" id="ACM18654.1"/>
    </source>
</evidence>
<protein>
    <submittedName>
        <fullName evidence="5">DUF2892 and SRPBCC_8 domain protein</fullName>
    </submittedName>
</protein>
<dbReference type="PANTHER" id="PTHR33824:SF7">
    <property type="entry name" value="POLYKETIDE CYCLASE_DEHYDRASE AND LIPID TRANSPORT SUPERFAMILY PROTEIN"/>
    <property type="match status" value="1"/>
</dbReference>
<organism evidence="5 6">
    <name type="scientific">Geotalea daltonii (strain DSM 22248 / JCM 15807 / FRC-32)</name>
    <name type="common">Geobacter daltonii</name>
    <dbReference type="NCBI Taxonomy" id="316067"/>
    <lineage>
        <taxon>Bacteria</taxon>
        <taxon>Pseudomonadati</taxon>
        <taxon>Thermodesulfobacteriota</taxon>
        <taxon>Desulfuromonadia</taxon>
        <taxon>Geobacterales</taxon>
        <taxon>Geobacteraceae</taxon>
        <taxon>Geotalea</taxon>
    </lineage>
</organism>
<dbReference type="eggNOG" id="COG5637">
    <property type="taxonomic scope" value="Bacteria"/>
</dbReference>
<evidence type="ECO:0000256" key="2">
    <source>
        <dbReference type="SAM" id="MobiDB-lite"/>
    </source>
</evidence>
<feature type="domain" description="Coenzyme Q-binding protein COQ10 START" evidence="3">
    <location>
        <begin position="102"/>
        <end position="215"/>
    </location>
</feature>
<dbReference type="STRING" id="316067.Geob_0283"/>
<reference evidence="5 6" key="1">
    <citation type="submission" date="2009-01" db="EMBL/GenBank/DDBJ databases">
        <title>Complete sequence of Geobacter sp. FRC-32.</title>
        <authorList>
            <consortium name="US DOE Joint Genome Institute"/>
            <person name="Lucas S."/>
            <person name="Copeland A."/>
            <person name="Lapidus A."/>
            <person name="Glavina del Rio T."/>
            <person name="Dalin E."/>
            <person name="Tice H."/>
            <person name="Bruce D."/>
            <person name="Goodwin L."/>
            <person name="Pitluck S."/>
            <person name="Saunders E."/>
            <person name="Brettin T."/>
            <person name="Detter J.C."/>
            <person name="Han C."/>
            <person name="Larimer F."/>
            <person name="Land M."/>
            <person name="Hauser L."/>
            <person name="Kyrpides N."/>
            <person name="Ovchinnikova G."/>
            <person name="Kostka J."/>
            <person name="Richardson P."/>
        </authorList>
    </citation>
    <scope>NUCLEOTIDE SEQUENCE [LARGE SCALE GENOMIC DNA]</scope>
    <source>
        <strain evidence="6">DSM 22248 / JCM 15807 / FRC-32</strain>
    </source>
</reference>
<dbReference type="KEGG" id="geo:Geob_0283"/>
<dbReference type="Pfam" id="PF11127">
    <property type="entry name" value="YgaP-like_TM"/>
    <property type="match status" value="1"/>
</dbReference>
<dbReference type="EMBL" id="CP001390">
    <property type="protein sequence ID" value="ACM18654.1"/>
    <property type="molecule type" value="Genomic_DNA"/>
</dbReference>
<evidence type="ECO:0000259" key="4">
    <source>
        <dbReference type="Pfam" id="PF11127"/>
    </source>
</evidence>
<comment type="similarity">
    <text evidence="1">Belongs to the ribosome association toxin RatA family.</text>
</comment>
<dbReference type="InterPro" id="IPR047137">
    <property type="entry name" value="ORF3"/>
</dbReference>
<feature type="region of interest" description="Disordered" evidence="2">
    <location>
        <begin position="1"/>
        <end position="27"/>
    </location>
</feature>
<dbReference type="CDD" id="cd07817">
    <property type="entry name" value="SRPBCC_8"/>
    <property type="match status" value="1"/>
</dbReference>
<gene>
    <name evidence="5" type="ordered locus">Geob_0283</name>
</gene>
<dbReference type="Pfam" id="PF03364">
    <property type="entry name" value="Polyketide_cyc"/>
    <property type="match status" value="1"/>
</dbReference>
<dbReference type="PANTHER" id="PTHR33824">
    <property type="entry name" value="POLYKETIDE CYCLASE/DEHYDRASE AND LIPID TRANSPORT SUPERFAMILY PROTEIN"/>
    <property type="match status" value="1"/>
</dbReference>
<dbReference type="SUPFAM" id="SSF55961">
    <property type="entry name" value="Bet v1-like"/>
    <property type="match status" value="1"/>
</dbReference>
<feature type="compositionally biased region" description="Basic and acidic residues" evidence="2">
    <location>
        <begin position="11"/>
        <end position="27"/>
    </location>
</feature>
<accession>B9M996</accession>
<dbReference type="AlphaFoldDB" id="B9M996"/>
<dbReference type="RefSeq" id="WP_012645383.1">
    <property type="nucleotide sequence ID" value="NC_011979.1"/>
</dbReference>
<sequence>MEAATGATRSGLERGAKQHGKERINVGRNERTASMIGGAALAVSGLTKLAQKRILPGMALMAAGGMFLYRGKTGHCDLFEAMGVDTAGTEDKGLSVEKVLTINRSPQEVYEFWHNFENIPRFMRHLDTVRTTGGRTSHWKAKGPAGVTVEWDAEILEDYPGQRISWQSLGNADIPNEGSVEFMEAPGGRGTELKVNLSYRPPGGAAGKIAARVAHGINAQVIEEDLKRLKQIMETGETATAAYRGSETFH</sequence>
<dbReference type="InterPro" id="IPR023393">
    <property type="entry name" value="START-like_dom_sf"/>
</dbReference>
<dbReference type="Proteomes" id="UP000007721">
    <property type="component" value="Chromosome"/>
</dbReference>
<keyword evidence="6" id="KW-1185">Reference proteome</keyword>
<evidence type="ECO:0000313" key="6">
    <source>
        <dbReference type="Proteomes" id="UP000007721"/>
    </source>
</evidence>
<dbReference type="HOGENOM" id="CLU_079860_0_0_7"/>
<proteinExistence type="inferred from homology"/>
<name>B9M996_GEODF</name>
<evidence type="ECO:0000259" key="3">
    <source>
        <dbReference type="Pfam" id="PF03364"/>
    </source>
</evidence>
<feature type="domain" description="Inner membrane protein YgaP-like transmembrane" evidence="4">
    <location>
        <begin position="24"/>
        <end position="88"/>
    </location>
</feature>
<dbReference type="InterPro" id="IPR005031">
    <property type="entry name" value="COQ10_START"/>
</dbReference>
<dbReference type="Gene3D" id="3.30.530.20">
    <property type="match status" value="1"/>
</dbReference>